<dbReference type="InterPro" id="IPR005982">
    <property type="entry name" value="Thioredox_Rdtase"/>
</dbReference>
<evidence type="ECO:0000256" key="1">
    <source>
        <dbReference type="ARBA" id="ARBA00009333"/>
    </source>
</evidence>
<dbReference type="InterPro" id="IPR023753">
    <property type="entry name" value="FAD/NAD-binding_dom"/>
</dbReference>
<protein>
    <recommendedName>
        <fullName evidence="7">Thioredoxin reductase</fullName>
        <ecNumber evidence="7">1.8.1.9</ecNumber>
    </recommendedName>
</protein>
<comment type="cofactor">
    <cofactor evidence="8">
        <name>FAD</name>
        <dbReference type="ChEBI" id="CHEBI:57692"/>
    </cofactor>
    <text evidence="8">Binds 1 FAD per subunit.</text>
</comment>
<dbReference type="NCBIfam" id="TIGR01292">
    <property type="entry name" value="TRX_reduct"/>
    <property type="match status" value="1"/>
</dbReference>
<keyword evidence="12" id="KW-1185">Reference proteome</keyword>
<dbReference type="GO" id="GO:0005737">
    <property type="term" value="C:cytoplasm"/>
    <property type="evidence" value="ECO:0007669"/>
    <property type="project" value="InterPro"/>
</dbReference>
<dbReference type="InterPro" id="IPR008255">
    <property type="entry name" value="Pyr_nucl-diS_OxRdtase_2_AS"/>
</dbReference>
<dbReference type="OrthoDB" id="9806179at2"/>
<dbReference type="GO" id="GO:0019430">
    <property type="term" value="P:removal of superoxide radicals"/>
    <property type="evidence" value="ECO:0007669"/>
    <property type="project" value="UniProtKB-UniRule"/>
</dbReference>
<accession>A0A7U6GEV1</accession>
<keyword evidence="9" id="KW-0812">Transmembrane</keyword>
<proteinExistence type="inferred from homology"/>
<evidence type="ECO:0000256" key="7">
    <source>
        <dbReference type="RuleBase" id="RU003880"/>
    </source>
</evidence>
<dbReference type="PROSITE" id="PS00573">
    <property type="entry name" value="PYRIDINE_REDOX_2"/>
    <property type="match status" value="1"/>
</dbReference>
<dbReference type="PRINTS" id="PR00469">
    <property type="entry name" value="PNDRDTASEII"/>
</dbReference>
<organism evidence="11 12">
    <name type="scientific">Caldisericum exile (strain DSM 21853 / NBRC 104410 / AZM16c01)</name>
    <dbReference type="NCBI Taxonomy" id="511051"/>
    <lineage>
        <taxon>Bacteria</taxon>
        <taxon>Pseudomonadati</taxon>
        <taxon>Caldisericota/Cryosericota group</taxon>
        <taxon>Caldisericota</taxon>
        <taxon>Caldisericia</taxon>
        <taxon>Caldisericales</taxon>
        <taxon>Caldisericaceae</taxon>
        <taxon>Caldisericum</taxon>
    </lineage>
</organism>
<name>A0A7U6GEV1_CALEA</name>
<keyword evidence="3 7" id="KW-0274">FAD</keyword>
<dbReference type="EMBL" id="AP012051">
    <property type="protein sequence ID" value="BAL81091.1"/>
    <property type="molecule type" value="Genomic_DNA"/>
</dbReference>
<keyword evidence="5" id="KW-1015">Disulfide bond</keyword>
<evidence type="ECO:0000256" key="6">
    <source>
        <dbReference type="ARBA" id="ARBA00023284"/>
    </source>
</evidence>
<dbReference type="Gene3D" id="3.50.50.60">
    <property type="entry name" value="FAD/NAD(P)-binding domain"/>
    <property type="match status" value="2"/>
</dbReference>
<dbReference type="PRINTS" id="PR00368">
    <property type="entry name" value="FADPNR"/>
</dbReference>
<dbReference type="InterPro" id="IPR050097">
    <property type="entry name" value="Ferredoxin-NADP_redctase_2"/>
</dbReference>
<comment type="similarity">
    <text evidence="1 7">Belongs to the class-II pyridine nucleotide-disulfide oxidoreductase family.</text>
</comment>
<keyword evidence="6 7" id="KW-0676">Redox-active center</keyword>
<keyword evidence="8" id="KW-0521">NADP</keyword>
<evidence type="ECO:0000256" key="2">
    <source>
        <dbReference type="ARBA" id="ARBA00022630"/>
    </source>
</evidence>
<reference evidence="11 12" key="1">
    <citation type="submission" date="2011-01" db="EMBL/GenBank/DDBJ databases">
        <title>Whole genome sequence of Caldisericum exile AZM16c01.</title>
        <authorList>
            <person name="Narita-Yamada S."/>
            <person name="Kawakoshi A."/>
            <person name="Nakamura S."/>
            <person name="Sasagawa M."/>
            <person name="Fukada J."/>
            <person name="Sekine M."/>
            <person name="Kato Y."/>
            <person name="Fukai R."/>
            <person name="Sasaki K."/>
            <person name="Hanamaki A."/>
            <person name="Narita H."/>
            <person name="Konno Y."/>
            <person name="Mori K."/>
            <person name="Yamazaki S."/>
            <person name="Suzuki K."/>
            <person name="Fujita N."/>
        </authorList>
    </citation>
    <scope>NUCLEOTIDE SEQUENCE [LARGE SCALE GENOMIC DNA]</scope>
    <source>
        <strain evidence="12">DSM 21853 / NBRC 104410 / AZM16c01</strain>
    </source>
</reference>
<evidence type="ECO:0000256" key="5">
    <source>
        <dbReference type="ARBA" id="ARBA00023157"/>
    </source>
</evidence>
<dbReference type="GO" id="GO:0004791">
    <property type="term" value="F:thioredoxin-disulfide reductase (NADPH) activity"/>
    <property type="evidence" value="ECO:0007669"/>
    <property type="project" value="UniProtKB-UniRule"/>
</dbReference>
<evidence type="ECO:0000256" key="9">
    <source>
        <dbReference type="SAM" id="Phobius"/>
    </source>
</evidence>
<keyword evidence="4 7" id="KW-0560">Oxidoreductase</keyword>
<evidence type="ECO:0000313" key="12">
    <source>
        <dbReference type="Proteomes" id="UP000004793"/>
    </source>
</evidence>
<keyword evidence="2 7" id="KW-0285">Flavoprotein</keyword>
<gene>
    <name evidence="11" type="primary">trxB</name>
    <name evidence="11" type="ordered locus">CSE_09650</name>
</gene>
<dbReference type="AlphaFoldDB" id="A0A7U6GEV1"/>
<comment type="catalytic activity">
    <reaction evidence="7">
        <text>[thioredoxin]-dithiol + NADP(+) = [thioredoxin]-disulfide + NADPH + H(+)</text>
        <dbReference type="Rhea" id="RHEA:20345"/>
        <dbReference type="Rhea" id="RHEA-COMP:10698"/>
        <dbReference type="Rhea" id="RHEA-COMP:10700"/>
        <dbReference type="ChEBI" id="CHEBI:15378"/>
        <dbReference type="ChEBI" id="CHEBI:29950"/>
        <dbReference type="ChEBI" id="CHEBI:50058"/>
        <dbReference type="ChEBI" id="CHEBI:57783"/>
        <dbReference type="ChEBI" id="CHEBI:58349"/>
        <dbReference type="EC" id="1.8.1.9"/>
    </reaction>
</comment>
<comment type="subunit">
    <text evidence="7">Homodimer.</text>
</comment>
<dbReference type="EC" id="1.8.1.9" evidence="7"/>
<dbReference type="Pfam" id="PF07992">
    <property type="entry name" value="Pyr_redox_2"/>
    <property type="match status" value="1"/>
</dbReference>
<evidence type="ECO:0000256" key="4">
    <source>
        <dbReference type="ARBA" id="ARBA00023002"/>
    </source>
</evidence>
<evidence type="ECO:0000259" key="10">
    <source>
        <dbReference type="Pfam" id="PF07992"/>
    </source>
</evidence>
<feature type="domain" description="FAD/NAD(P)-binding" evidence="10">
    <location>
        <begin position="21"/>
        <end position="305"/>
    </location>
</feature>
<dbReference type="RefSeq" id="WP_014453493.1">
    <property type="nucleotide sequence ID" value="NC_017096.1"/>
</dbReference>
<dbReference type="SUPFAM" id="SSF51905">
    <property type="entry name" value="FAD/NAD(P)-binding domain"/>
    <property type="match status" value="1"/>
</dbReference>
<dbReference type="InterPro" id="IPR036188">
    <property type="entry name" value="FAD/NAD-bd_sf"/>
</dbReference>
<keyword evidence="9" id="KW-1133">Transmembrane helix</keyword>
<dbReference type="Proteomes" id="UP000004793">
    <property type="component" value="Chromosome"/>
</dbReference>
<sequence length="322" mass="35448">MEEFFSVHEVKKEKLDTEEIYDLAIIGGGPAGLTAAIYAARFKLKFVLFEKVAVGGQIAVSEWVENYPGFPDGISGVDLVNLFKKQAERFGTNIVLTDVRKVEKISDLFYLETEYGKIRSWTVILATGAEPVKLPVPEEEKFRGRGISYCATCDAAFFKNKTVAVIGGGDTAIHDALTLSKFADKVIVVHRRKELRATKILQEAAFSNPKISFELEYIPAHVLGDKKVEGLEVEHVVTKEHKVLKVEGVFVAIGEKPNSELVKGLVNVDDRGFVVTNMKMETNLPGLYAVGDVRNTPLRQVITACGDAAIAAAEVDKYIKNL</sequence>
<keyword evidence="9" id="KW-0472">Membrane</keyword>
<evidence type="ECO:0000256" key="3">
    <source>
        <dbReference type="ARBA" id="ARBA00022827"/>
    </source>
</evidence>
<evidence type="ECO:0000313" key="11">
    <source>
        <dbReference type="EMBL" id="BAL81091.1"/>
    </source>
</evidence>
<feature type="transmembrane region" description="Helical" evidence="9">
    <location>
        <begin position="20"/>
        <end position="40"/>
    </location>
</feature>
<dbReference type="KEGG" id="cex:CSE_09650"/>
<dbReference type="PANTHER" id="PTHR48105">
    <property type="entry name" value="THIOREDOXIN REDUCTASE 1-RELATED-RELATED"/>
    <property type="match status" value="1"/>
</dbReference>
<evidence type="ECO:0000256" key="8">
    <source>
        <dbReference type="RuleBase" id="RU003881"/>
    </source>
</evidence>